<dbReference type="PANTHER" id="PTHR11690:SF248">
    <property type="entry name" value="PICKPOCKET 17, ISOFORM A"/>
    <property type="match status" value="1"/>
</dbReference>
<feature type="transmembrane region" description="Helical" evidence="13">
    <location>
        <begin position="314"/>
        <end position="339"/>
    </location>
</feature>
<evidence type="ECO:0000256" key="13">
    <source>
        <dbReference type="SAM" id="Phobius"/>
    </source>
</evidence>
<keyword evidence="4 12" id="KW-0894">Sodium channel</keyword>
<evidence type="ECO:0000256" key="8">
    <source>
        <dbReference type="ARBA" id="ARBA00023065"/>
    </source>
</evidence>
<feature type="non-terminal residue" evidence="14">
    <location>
        <position position="378"/>
    </location>
</feature>
<evidence type="ECO:0000256" key="12">
    <source>
        <dbReference type="RuleBase" id="RU000679"/>
    </source>
</evidence>
<dbReference type="AlphaFoldDB" id="A0A7R9ADB2"/>
<name>A0A7R9ADB2_9CRUS</name>
<proteinExistence type="inferred from homology"/>
<comment type="similarity">
    <text evidence="2 12">Belongs to the amiloride-sensitive sodium channel (TC 1.A.6) family.</text>
</comment>
<dbReference type="Pfam" id="PF00858">
    <property type="entry name" value="ASC"/>
    <property type="match status" value="1"/>
</dbReference>
<keyword evidence="5 12" id="KW-0812">Transmembrane</keyword>
<evidence type="ECO:0000256" key="2">
    <source>
        <dbReference type="ARBA" id="ARBA00007193"/>
    </source>
</evidence>
<keyword evidence="7" id="KW-0915">Sodium</keyword>
<dbReference type="GO" id="GO:0015280">
    <property type="term" value="F:ligand-gated sodium channel activity"/>
    <property type="evidence" value="ECO:0007669"/>
    <property type="project" value="TreeGrafter"/>
</dbReference>
<evidence type="ECO:0000256" key="5">
    <source>
        <dbReference type="ARBA" id="ARBA00022692"/>
    </source>
</evidence>
<protein>
    <submittedName>
        <fullName evidence="14">Uncharacterized protein</fullName>
    </submittedName>
</protein>
<evidence type="ECO:0000256" key="4">
    <source>
        <dbReference type="ARBA" id="ARBA00022461"/>
    </source>
</evidence>
<keyword evidence="3 12" id="KW-0813">Transport</keyword>
<dbReference type="EMBL" id="LR903496">
    <property type="protein sequence ID" value="CAD7251963.1"/>
    <property type="molecule type" value="Genomic_DNA"/>
</dbReference>
<evidence type="ECO:0000256" key="10">
    <source>
        <dbReference type="ARBA" id="ARBA00023201"/>
    </source>
</evidence>
<dbReference type="EMBL" id="CAJPEV010003979">
    <property type="protein sequence ID" value="CAG0900926.1"/>
    <property type="molecule type" value="Genomic_DNA"/>
</dbReference>
<gene>
    <name evidence="14" type="ORF">DSTB1V02_LOCUS11724</name>
</gene>
<dbReference type="InterPro" id="IPR001873">
    <property type="entry name" value="ENaC"/>
</dbReference>
<reference evidence="14" key="1">
    <citation type="submission" date="2020-11" db="EMBL/GenBank/DDBJ databases">
        <authorList>
            <person name="Tran Van P."/>
        </authorList>
    </citation>
    <scope>NUCLEOTIDE SEQUENCE</scope>
</reference>
<keyword evidence="15" id="KW-1185">Reference proteome</keyword>
<evidence type="ECO:0000256" key="3">
    <source>
        <dbReference type="ARBA" id="ARBA00022448"/>
    </source>
</evidence>
<evidence type="ECO:0000256" key="11">
    <source>
        <dbReference type="ARBA" id="ARBA00023303"/>
    </source>
</evidence>
<keyword evidence="8 12" id="KW-0406">Ion transport</keyword>
<accession>A0A7R9ADB2</accession>
<dbReference type="PRINTS" id="PR01078">
    <property type="entry name" value="AMINACHANNEL"/>
</dbReference>
<dbReference type="Proteomes" id="UP000677054">
    <property type="component" value="Unassembled WGS sequence"/>
</dbReference>
<dbReference type="Gene3D" id="2.60.470.10">
    <property type="entry name" value="Acid-sensing ion channels like domains"/>
    <property type="match status" value="1"/>
</dbReference>
<keyword evidence="9 13" id="KW-0472">Membrane</keyword>
<organism evidence="14">
    <name type="scientific">Darwinula stevensoni</name>
    <dbReference type="NCBI Taxonomy" id="69355"/>
    <lineage>
        <taxon>Eukaryota</taxon>
        <taxon>Metazoa</taxon>
        <taxon>Ecdysozoa</taxon>
        <taxon>Arthropoda</taxon>
        <taxon>Crustacea</taxon>
        <taxon>Oligostraca</taxon>
        <taxon>Ostracoda</taxon>
        <taxon>Podocopa</taxon>
        <taxon>Podocopida</taxon>
        <taxon>Darwinulocopina</taxon>
        <taxon>Darwinuloidea</taxon>
        <taxon>Darwinulidae</taxon>
        <taxon>Darwinula</taxon>
    </lineage>
</organism>
<keyword evidence="11 12" id="KW-0407">Ion channel</keyword>
<evidence type="ECO:0000313" key="14">
    <source>
        <dbReference type="EMBL" id="CAD7251963.1"/>
    </source>
</evidence>
<keyword evidence="6 13" id="KW-1133">Transmembrane helix</keyword>
<evidence type="ECO:0000256" key="6">
    <source>
        <dbReference type="ARBA" id="ARBA00022989"/>
    </source>
</evidence>
<evidence type="ECO:0000313" key="15">
    <source>
        <dbReference type="Proteomes" id="UP000677054"/>
    </source>
</evidence>
<keyword evidence="10 12" id="KW-0739">Sodium transport</keyword>
<dbReference type="GO" id="GO:0005886">
    <property type="term" value="C:plasma membrane"/>
    <property type="evidence" value="ECO:0007669"/>
    <property type="project" value="TreeGrafter"/>
</dbReference>
<evidence type="ECO:0000256" key="1">
    <source>
        <dbReference type="ARBA" id="ARBA00004141"/>
    </source>
</evidence>
<comment type="subcellular location">
    <subcellularLocation>
        <location evidence="1">Membrane</location>
        <topology evidence="1">Multi-pass membrane protein</topology>
    </subcellularLocation>
</comment>
<evidence type="ECO:0000256" key="7">
    <source>
        <dbReference type="ARBA" id="ARBA00023053"/>
    </source>
</evidence>
<dbReference type="PANTHER" id="PTHR11690">
    <property type="entry name" value="AMILORIDE-SENSITIVE SODIUM CHANNEL-RELATED"/>
    <property type="match status" value="1"/>
</dbReference>
<sequence length="378" mass="42143">MQDKDKFIRSCTYEGVDCQSLFFPYANTTYGSCYVFNLKLNKDNDTDAGTRKTVFPGPDNGLELELYLNASQWPSNVLSSQGGVRVVIHRSDSLPSPGESGFDARTGTATNVALRQIPHITRKHPQGLFHALEQMEVSRLPYPYENDCYDSWAKTGYFPGDPKLIAYDSLATMVNMCNCTCPWLQDYFTFSNGTLNGTRACNIENYDSTDNQCINDVYYELTSGNITCPCNAECQQTEYQTTISSSEWPTASYLSSAMDSMDLGTRLQTNDDTMKMEVVKVIIYFSSIAQETITESPSVTGTSLLSNVGGALSLYLGISVVMMLEVIEILPLLVLAFIGRCFGIGQKSMENQPPKRRVSRRSARSGYPSHLAWDMKHF</sequence>
<dbReference type="OrthoDB" id="6238402at2759"/>
<evidence type="ECO:0000256" key="9">
    <source>
        <dbReference type="ARBA" id="ARBA00023136"/>
    </source>
</evidence>